<keyword evidence="3 5" id="KW-1133">Transmembrane helix</keyword>
<dbReference type="InterPro" id="IPR051784">
    <property type="entry name" value="Nod_factor_ABC_transporter"/>
</dbReference>
<dbReference type="PROSITE" id="PS51012">
    <property type="entry name" value="ABC_TM2"/>
    <property type="match status" value="1"/>
</dbReference>
<dbReference type="PANTHER" id="PTHR43229">
    <property type="entry name" value="NODULATION PROTEIN J"/>
    <property type="match status" value="1"/>
</dbReference>
<evidence type="ECO:0000256" key="4">
    <source>
        <dbReference type="ARBA" id="ARBA00023136"/>
    </source>
</evidence>
<evidence type="ECO:0000256" key="5">
    <source>
        <dbReference type="RuleBase" id="RU361157"/>
    </source>
</evidence>
<keyword evidence="2 5" id="KW-0812">Transmembrane</keyword>
<feature type="domain" description="ABC transmembrane type-2" evidence="6">
    <location>
        <begin position="55"/>
        <end position="280"/>
    </location>
</feature>
<keyword evidence="8" id="KW-1185">Reference proteome</keyword>
<dbReference type="PIRSF" id="PIRSF006648">
    <property type="entry name" value="DrrB"/>
    <property type="match status" value="1"/>
</dbReference>
<feature type="transmembrane region" description="Helical" evidence="5">
    <location>
        <begin position="57"/>
        <end position="76"/>
    </location>
</feature>
<feature type="transmembrane region" description="Helical" evidence="5">
    <location>
        <begin position="255"/>
        <end position="277"/>
    </location>
</feature>
<dbReference type="InterPro" id="IPR047817">
    <property type="entry name" value="ABC2_TM_bact-type"/>
</dbReference>
<reference evidence="7" key="1">
    <citation type="submission" date="2022-01" db="EMBL/GenBank/DDBJ databases">
        <authorList>
            <person name="Criscuolo A."/>
        </authorList>
    </citation>
    <scope>NUCLEOTIDE SEQUENCE</scope>
    <source>
        <strain evidence="7">CIP111891</strain>
    </source>
</reference>
<evidence type="ECO:0000313" key="7">
    <source>
        <dbReference type="EMBL" id="CAH1217156.1"/>
    </source>
</evidence>
<evidence type="ECO:0000256" key="3">
    <source>
        <dbReference type="ARBA" id="ARBA00022989"/>
    </source>
</evidence>
<evidence type="ECO:0000256" key="1">
    <source>
        <dbReference type="ARBA" id="ARBA00004141"/>
    </source>
</evidence>
<dbReference type="Pfam" id="PF01061">
    <property type="entry name" value="ABC2_membrane"/>
    <property type="match status" value="1"/>
</dbReference>
<accession>A0ABM9CKT7</accession>
<keyword evidence="5" id="KW-1003">Cell membrane</keyword>
<gene>
    <name evidence="7" type="ORF">PAECIP111891_04563</name>
</gene>
<evidence type="ECO:0000313" key="8">
    <source>
        <dbReference type="Proteomes" id="UP000838821"/>
    </source>
</evidence>
<sequence>MSDFQSVKNLQPLNSNNLQPLNMNNLQTMPKPASFAATNTVFIGRSIRHSLRNIESLMMAIMLPVMLMLLFTYIFGGALDPSGNYVNYVVPGIILLCAGFGSSSTAVDVASDMTNGIINRFRTMPISSISVITGHVAASLARNLLATCMVIGVALLVGFRPNATFIEWLGAIGVIILFILTFTWLFAAIGLVTGSPSAASGYGFALLFLPYLSSAFVPTNTMPSWMQGFANHQPITPVIETIRGLLMGTPVLHNGWWAIGWCSVLLVMSIGWCLLAFRRKSGK</sequence>
<feature type="transmembrane region" description="Helical" evidence="5">
    <location>
        <begin position="168"/>
        <end position="192"/>
    </location>
</feature>
<proteinExistence type="inferred from homology"/>
<dbReference type="Proteomes" id="UP000838821">
    <property type="component" value="Unassembled WGS sequence"/>
</dbReference>
<feature type="transmembrane region" description="Helical" evidence="5">
    <location>
        <begin position="131"/>
        <end position="156"/>
    </location>
</feature>
<keyword evidence="5" id="KW-0813">Transport</keyword>
<dbReference type="PANTHER" id="PTHR43229:SF2">
    <property type="entry name" value="NODULATION PROTEIN J"/>
    <property type="match status" value="1"/>
</dbReference>
<organism evidence="7 8">
    <name type="scientific">Paenibacillus allorhizoplanae</name>
    <dbReference type="NCBI Taxonomy" id="2905648"/>
    <lineage>
        <taxon>Bacteria</taxon>
        <taxon>Bacillati</taxon>
        <taxon>Bacillota</taxon>
        <taxon>Bacilli</taxon>
        <taxon>Bacillales</taxon>
        <taxon>Paenibacillaceae</taxon>
        <taxon>Paenibacillus</taxon>
    </lineage>
</organism>
<evidence type="ECO:0000259" key="6">
    <source>
        <dbReference type="PROSITE" id="PS51012"/>
    </source>
</evidence>
<comment type="subcellular location">
    <subcellularLocation>
        <location evidence="5">Cell membrane</location>
        <topology evidence="5">Multi-pass membrane protein</topology>
    </subcellularLocation>
    <subcellularLocation>
        <location evidence="1">Membrane</location>
        <topology evidence="1">Multi-pass membrane protein</topology>
    </subcellularLocation>
</comment>
<protein>
    <recommendedName>
        <fullName evidence="5">Transport permease protein</fullName>
    </recommendedName>
</protein>
<dbReference type="InterPro" id="IPR013525">
    <property type="entry name" value="ABC2_TM"/>
</dbReference>
<evidence type="ECO:0000256" key="2">
    <source>
        <dbReference type="ARBA" id="ARBA00022692"/>
    </source>
</evidence>
<dbReference type="EMBL" id="CAKMMW010000015">
    <property type="protein sequence ID" value="CAH1217156.1"/>
    <property type="molecule type" value="Genomic_DNA"/>
</dbReference>
<comment type="similarity">
    <text evidence="5">Belongs to the ABC-2 integral membrane protein family.</text>
</comment>
<name>A0ABM9CKT7_9BACL</name>
<comment type="caution">
    <text evidence="7">The sequence shown here is derived from an EMBL/GenBank/DDBJ whole genome shotgun (WGS) entry which is preliminary data.</text>
</comment>
<feature type="transmembrane region" description="Helical" evidence="5">
    <location>
        <begin position="199"/>
        <end position="217"/>
    </location>
</feature>
<feature type="transmembrane region" description="Helical" evidence="5">
    <location>
        <begin position="88"/>
        <end position="110"/>
    </location>
</feature>
<keyword evidence="4 5" id="KW-0472">Membrane</keyword>
<dbReference type="InterPro" id="IPR000412">
    <property type="entry name" value="ABC_2_transport"/>
</dbReference>